<dbReference type="InterPro" id="IPR032675">
    <property type="entry name" value="LRR_dom_sf"/>
</dbReference>
<dbReference type="SUPFAM" id="SSF52047">
    <property type="entry name" value="RNI-like"/>
    <property type="match status" value="1"/>
</dbReference>
<feature type="compositionally biased region" description="Pro residues" evidence="1">
    <location>
        <begin position="1"/>
        <end position="20"/>
    </location>
</feature>
<evidence type="ECO:0000313" key="2">
    <source>
        <dbReference type="Ensembl" id="ENSFCTP00005033160.1"/>
    </source>
</evidence>
<feature type="compositionally biased region" description="Pro residues" evidence="1">
    <location>
        <begin position="62"/>
        <end position="76"/>
    </location>
</feature>
<reference evidence="2" key="2">
    <citation type="submission" date="2025-08" db="UniProtKB">
        <authorList>
            <consortium name="Ensembl"/>
        </authorList>
    </citation>
    <scope>IDENTIFICATION</scope>
    <source>
        <strain evidence="2">breed Abyssinian</strain>
    </source>
</reference>
<sequence length="662" mass="72244">MPARAPPRPLALSLAPPPGSPARGCNCCALPPRALSWRGTRRPRGGGRGGAGRWQRNRDPRFSPPPGRVPQSPVSPPRRVGRPGAAADGAGMSGEASTPGASPRAPRPGTQKSSGTVTKKGDRGAKEKPVLVLPPVGEEEPKNPEEYQCTGVLETDFAELCTRSGYTDFPKVVTRPRPHPAFVPSASMSEKPAQDDQRLSASCSLNSLESKYVFFRPTIQVELEPEDKWVKEIYIRGWRVEERILGIFSKCLPTLSQLQAINLWKVGLTDKTLSTFIALLPLCAPTLRKVSLEGNPLPEQSYHKLMAADSPIAHLSLRNNNIDDHGAQLLGQALSTLRSCNRTLVSLNLAFNHIGDAGAGYIADGLRLNRALLWLSLAHNRIQDQGALKLAEVLRPFELTHTEVVERRRLLLEKGTQERSRSPSSSRPGDSKTDREKNLLLQVNSAALAEKTDKTQTTKTPKGLSKKKEKSGGESVRKEEKSGSGQSPTQGTPKKEDPMKSGKGKVTIPEQKTSKGKGPKTGNKEKRSFLLESEHLGQSLAYSWSPKHQLVAEATETVNPLLEPVEHRDGKVFVPGNKVLLHLNLLRNRITEVGLEGFLATVQYQAQFSKSKSPSKGPVGLLRLSLAKNCFSPQCPAYATIQELMLPRAPVTKARPREEETT</sequence>
<feature type="compositionally biased region" description="Basic and acidic residues" evidence="1">
    <location>
        <begin position="119"/>
        <end position="129"/>
    </location>
</feature>
<proteinExistence type="predicted"/>
<dbReference type="Ensembl" id="ENSFCTT00005046314.1">
    <property type="protein sequence ID" value="ENSFCTP00005033160.1"/>
    <property type="gene ID" value="ENSFCTG00005016044.1"/>
</dbReference>
<feature type="region of interest" description="Disordered" evidence="1">
    <location>
        <begin position="1"/>
        <end position="144"/>
    </location>
</feature>
<evidence type="ECO:0000313" key="3">
    <source>
        <dbReference type="Proteomes" id="UP000823872"/>
    </source>
</evidence>
<accession>A0ABI7YE57</accession>
<dbReference type="Pfam" id="PF13516">
    <property type="entry name" value="LRR_6"/>
    <property type="match status" value="3"/>
</dbReference>
<dbReference type="InterPro" id="IPR001611">
    <property type="entry name" value="Leu-rich_rpt"/>
</dbReference>
<dbReference type="SMART" id="SM00368">
    <property type="entry name" value="LRR_RI"/>
    <property type="match status" value="4"/>
</dbReference>
<dbReference type="PANTHER" id="PTHR46984:SF1">
    <property type="entry name" value="LEUCINE-RICH REPEAT-CONTAINING PROTEIN 71"/>
    <property type="match status" value="1"/>
</dbReference>
<feature type="compositionally biased region" description="Basic and acidic residues" evidence="1">
    <location>
        <begin position="429"/>
        <end position="438"/>
    </location>
</feature>
<keyword evidence="3" id="KW-1185">Reference proteome</keyword>
<dbReference type="GeneTree" id="ENSGT00440000034367"/>
<organism evidence="2 3">
    <name type="scientific">Felis catus</name>
    <name type="common">Cat</name>
    <name type="synonym">Felis silvestris catus</name>
    <dbReference type="NCBI Taxonomy" id="9685"/>
    <lineage>
        <taxon>Eukaryota</taxon>
        <taxon>Metazoa</taxon>
        <taxon>Chordata</taxon>
        <taxon>Craniata</taxon>
        <taxon>Vertebrata</taxon>
        <taxon>Euteleostomi</taxon>
        <taxon>Mammalia</taxon>
        <taxon>Eutheria</taxon>
        <taxon>Laurasiatheria</taxon>
        <taxon>Carnivora</taxon>
        <taxon>Feliformia</taxon>
        <taxon>Felidae</taxon>
        <taxon>Felinae</taxon>
        <taxon>Felis</taxon>
    </lineage>
</organism>
<reference evidence="2 3" key="1">
    <citation type="submission" date="2021-02" db="EMBL/GenBank/DDBJ databases">
        <title>Safari Cat Assemblies.</title>
        <authorList>
            <person name="Bredemeyer K.R."/>
            <person name="Murphy W.J."/>
        </authorList>
    </citation>
    <scope>NUCLEOTIDE SEQUENCE [LARGE SCALE GENOMIC DNA]</scope>
</reference>
<gene>
    <name evidence="2" type="primary">LRRC71</name>
</gene>
<feature type="compositionally biased region" description="Basic and acidic residues" evidence="1">
    <location>
        <begin position="470"/>
        <end position="482"/>
    </location>
</feature>
<dbReference type="Proteomes" id="UP000823872">
    <property type="component" value="Chromosome F1"/>
</dbReference>
<feature type="compositionally biased region" description="Basic and acidic residues" evidence="1">
    <location>
        <begin position="410"/>
        <end position="421"/>
    </location>
</feature>
<evidence type="ECO:0000256" key="1">
    <source>
        <dbReference type="SAM" id="MobiDB-lite"/>
    </source>
</evidence>
<dbReference type="PANTHER" id="PTHR46984">
    <property type="entry name" value="LEUCINE-RICH REPEAT-CONTAINING PROTEIN 71"/>
    <property type="match status" value="1"/>
</dbReference>
<name>A0ABI7YE57_FELCA</name>
<dbReference type="Gene3D" id="3.80.10.10">
    <property type="entry name" value="Ribonuclease Inhibitor"/>
    <property type="match status" value="1"/>
</dbReference>
<dbReference type="InterPro" id="IPR053040">
    <property type="entry name" value="LRR-containing_protein_71"/>
</dbReference>
<feature type="region of interest" description="Disordered" evidence="1">
    <location>
        <begin position="410"/>
        <end position="524"/>
    </location>
</feature>
<reference evidence="2" key="3">
    <citation type="submission" date="2025-09" db="UniProtKB">
        <authorList>
            <consortium name="Ensembl"/>
        </authorList>
    </citation>
    <scope>IDENTIFICATION</scope>
    <source>
        <strain evidence="2">breed Abyssinian</strain>
    </source>
</reference>
<protein>
    <submittedName>
        <fullName evidence="2">Leucine rich repeat containing 71</fullName>
    </submittedName>
</protein>